<evidence type="ECO:0000313" key="3">
    <source>
        <dbReference type="EMBL" id="ACV24116.1"/>
    </source>
</evidence>
<dbReference type="AlphaFoldDB" id="C7P6D4"/>
<keyword evidence="1" id="KW-0175">Coiled coil</keyword>
<feature type="coiled-coil region" evidence="1">
    <location>
        <begin position="696"/>
        <end position="747"/>
    </location>
</feature>
<proteinExistence type="predicted"/>
<sequence>MLYGSSEGLNSGIEKGSPKEGNHIKGNQPYLANSFGSLKRLVNEKQLDDLRDYISRHNVFDYKDEIKKILDLENDSYFDELENGDNLQQILSNLKTCDVSKIRRKVYALIRLLYGFIPSDSRFPVNDTSLYDQAYMATTMFKASLAGLFLDNSKLKDLSEFDYRNIKWSILGIQYDKLGLAEKGLKVAHIQWYREATREVDKQIKDLIEVKWALGNEIYRDETGIYFLVPECVIGKEIDKNLYELNKNLGWLKCQILTIFKHEFDDEVYPTIILTKPSRGLMNLGYLIEKAKENFLKADYSLKRQIKENDFKEKIGICQVCGERFVSKDRERDEIPMCDVCYKRREGRITTWIENLRDETIWIDELQDENGKIALITLKFELKDWLNGHLLNSLLVREEDFIKYRRITKNLINLIKKSVLVEEVRGLSLNDDEIREIKEFLSLFDVEAIQKPFNESFNALKDYKNIENVKPKYRGMVKRLLKNEEWIEHFKFYDKNTKCIIKNKKRGKCEKIDEYDTKDGIKEHLYKIFTINYLILQIQNTLLERSIGDKWEKFIYKSLKDWDEEKNEPKKEKIDFDKRIIYWDKLTDKDIEFLSRLILQFLLRKNPSPARLRRIWETTKEFFEDVERGLIDLLEIPEWRRKRIVIQLDENEKPNGEYRYRNLCFWKAGDKLYLITSIEQFLKVIGNNEVKKLLNNKEKEENLKELSKILNDKKKLIKKLNLRKIKLESLENEGDNIEIELDENKIDLLEYRPYFSIIKPTPISWQFIIPAEYVPKLIEKIQEKCNKNFKWIYGKLPLHIGIIIQHYKSPLYIGIKALRKIRRDLYSLEDIKTKIDGKSLKSIQKELYSKYVRGEELANNTEEYYSLYEWGGDNETYQFYLKPDENSLKWITTTNGKDNPTFYIYPNTFDFEILDSNVRRNDIEYYRGKRVLPLKSNRPYTLEDWKKFIKFKEIFENKPSKLQKLVNIIYKCLEDWDNKYDDSISQFLDTSFINVLELNKKSNKEVIEKLCVIFDISLEDKDLEKFRNELINKIDRKKMLMFIDMFEFWHKGLKAV</sequence>
<organism evidence="3 4">
    <name type="scientific">Methanocaldococcus fervens (strain DSM 4213 / JCM 15782 / AG86)</name>
    <name type="common">Methanococcus fervens</name>
    <dbReference type="NCBI Taxonomy" id="573064"/>
    <lineage>
        <taxon>Archaea</taxon>
        <taxon>Methanobacteriati</taxon>
        <taxon>Methanobacteriota</taxon>
        <taxon>Methanomada group</taxon>
        <taxon>Methanococci</taxon>
        <taxon>Methanococcales</taxon>
        <taxon>Methanocaldococcaceae</taxon>
        <taxon>Methanocaldococcus</taxon>
    </lineage>
</organism>
<keyword evidence="4" id="KW-1185">Reference proteome</keyword>
<evidence type="ECO:0000256" key="2">
    <source>
        <dbReference type="SAM" id="MobiDB-lite"/>
    </source>
</evidence>
<gene>
    <name evidence="3" type="ordered locus">Mefer_0279</name>
</gene>
<dbReference type="RefSeq" id="WP_015790856.1">
    <property type="nucleotide sequence ID" value="NC_013156.1"/>
</dbReference>
<dbReference type="eggNOG" id="arCOG06461">
    <property type="taxonomic scope" value="Archaea"/>
</dbReference>
<dbReference type="OrthoDB" id="137774at2157"/>
<evidence type="ECO:0000256" key="1">
    <source>
        <dbReference type="SAM" id="Coils"/>
    </source>
</evidence>
<protein>
    <submittedName>
        <fullName evidence="3">CRISPR-associated protein, Csx11 family</fullName>
    </submittedName>
</protein>
<feature type="region of interest" description="Disordered" evidence="2">
    <location>
        <begin position="1"/>
        <end position="26"/>
    </location>
</feature>
<dbReference type="Proteomes" id="UP000001495">
    <property type="component" value="Chromosome"/>
</dbReference>
<accession>C7P6D4</accession>
<dbReference type="HOGENOM" id="CLU_007515_0_0_2"/>
<dbReference type="STRING" id="573064.Mefer_0279"/>
<dbReference type="EMBL" id="CP001696">
    <property type="protein sequence ID" value="ACV24116.1"/>
    <property type="molecule type" value="Genomic_DNA"/>
</dbReference>
<dbReference type="GeneID" id="8364944"/>
<dbReference type="NCBIfam" id="TIGR02682">
    <property type="entry name" value="cas_csx11"/>
    <property type="match status" value="1"/>
</dbReference>
<name>C7P6D4_METFA</name>
<dbReference type="KEGG" id="mfe:Mefer_0279"/>
<evidence type="ECO:0000313" key="4">
    <source>
        <dbReference type="Proteomes" id="UP000001495"/>
    </source>
</evidence>
<dbReference type="InterPro" id="IPR014055">
    <property type="entry name" value="CRISPR-assoc_prot_Csx11"/>
</dbReference>
<reference evidence="3" key="1">
    <citation type="submission" date="2009-08" db="EMBL/GenBank/DDBJ databases">
        <title>Complete sequence of chromosome of Methanocaldococcus fervens AG86.</title>
        <authorList>
            <consortium name="US DOE Joint Genome Institute"/>
            <person name="Lucas S."/>
            <person name="Copeland A."/>
            <person name="Lapidus A."/>
            <person name="Glavina del Rio T."/>
            <person name="Tice H."/>
            <person name="Bruce D."/>
            <person name="Goodwin L."/>
            <person name="Pitluck S."/>
            <person name="Chertkov O."/>
            <person name="Detter J.C."/>
            <person name="Han C."/>
            <person name="Tapia R."/>
            <person name="Larimer F."/>
            <person name="Land M."/>
            <person name="Hauser L."/>
            <person name="Kyrpides N."/>
            <person name="Ovchinnikova G."/>
            <person name="Lupa-Sieprawska M."/>
            <person name="Whitman W.B."/>
        </authorList>
    </citation>
    <scope>NUCLEOTIDE SEQUENCE [LARGE SCALE GENOMIC DNA]</scope>
    <source>
        <strain evidence="3">AG86</strain>
    </source>
</reference>